<protein>
    <submittedName>
        <fullName evidence="1">Uncharacterized protein</fullName>
    </submittedName>
</protein>
<name>A0A0F9Q7P0_9ZZZZ</name>
<proteinExistence type="predicted"/>
<dbReference type="EMBL" id="LAZR01002211">
    <property type="protein sequence ID" value="KKN33022.1"/>
    <property type="molecule type" value="Genomic_DNA"/>
</dbReference>
<gene>
    <name evidence="1" type="ORF">LCGC14_0807910</name>
</gene>
<reference evidence="1" key="1">
    <citation type="journal article" date="2015" name="Nature">
        <title>Complex archaea that bridge the gap between prokaryotes and eukaryotes.</title>
        <authorList>
            <person name="Spang A."/>
            <person name="Saw J.H."/>
            <person name="Jorgensen S.L."/>
            <person name="Zaremba-Niedzwiedzka K."/>
            <person name="Martijn J."/>
            <person name="Lind A.E."/>
            <person name="van Eijk R."/>
            <person name="Schleper C."/>
            <person name="Guy L."/>
            <person name="Ettema T.J."/>
        </authorList>
    </citation>
    <scope>NUCLEOTIDE SEQUENCE</scope>
</reference>
<evidence type="ECO:0000313" key="1">
    <source>
        <dbReference type="EMBL" id="KKN33022.1"/>
    </source>
</evidence>
<comment type="caution">
    <text evidence="1">The sequence shown here is derived from an EMBL/GenBank/DDBJ whole genome shotgun (WGS) entry which is preliminary data.</text>
</comment>
<sequence>MYEIRGLSLSYIYGQHILNILLRGTSNGFYINFKYNLTSLPQVAPVLNFLKDNLQCELKDITIARHVSFEKVGITK</sequence>
<accession>A0A0F9Q7P0</accession>
<dbReference type="AlphaFoldDB" id="A0A0F9Q7P0"/>
<organism evidence="1">
    <name type="scientific">marine sediment metagenome</name>
    <dbReference type="NCBI Taxonomy" id="412755"/>
    <lineage>
        <taxon>unclassified sequences</taxon>
        <taxon>metagenomes</taxon>
        <taxon>ecological metagenomes</taxon>
    </lineage>
</organism>